<dbReference type="InterPro" id="IPR050739">
    <property type="entry name" value="MFP"/>
</dbReference>
<dbReference type="PANTHER" id="PTHR30386:SF26">
    <property type="entry name" value="TRANSPORT PROTEIN COMB"/>
    <property type="match status" value="1"/>
</dbReference>
<dbReference type="Gene3D" id="2.40.50.100">
    <property type="match status" value="1"/>
</dbReference>
<sequence>MKQRNNKKSKQIVINILLMAAAACFVLWGISVYFNLGNDLYTNDAHIEEYINPVNTRIPGYIKAVRFNEHQTVKKGDTLVLLDDREYRIQVEQAEAAYMAAEASKNVTASSVNTVQSGLSTTDANIEALKVRAWNAEQNYHRYANLLNDGAATQQQFDQAKTDYETLQAQTKALQQQRATTSLSTVETSNRISVNDAEIKRTHALLDFAKLNLSYTVITAPYDGVTGRRTIQDGQLVQAGQTLLSYVRNDSTWVVANYKETQVTKLTIGQKVKLQVDGFGAKEFDGVVTAIAQATGSKFSSIPVDNSTGNFIKVQQRVPVKIELVKNQQNDEFLKQFRAGMNVEVRIAK</sequence>
<keyword evidence="3 5" id="KW-1133">Transmembrane helix</keyword>
<dbReference type="Gene3D" id="2.40.30.170">
    <property type="match status" value="1"/>
</dbReference>
<dbReference type="InterPro" id="IPR058625">
    <property type="entry name" value="MdtA-like_BSH"/>
</dbReference>
<organism evidence="8 9">
    <name type="scientific">Danxiaibacter flavus</name>
    <dbReference type="NCBI Taxonomy" id="3049108"/>
    <lineage>
        <taxon>Bacteria</taxon>
        <taxon>Pseudomonadati</taxon>
        <taxon>Bacteroidota</taxon>
        <taxon>Chitinophagia</taxon>
        <taxon>Chitinophagales</taxon>
        <taxon>Chitinophagaceae</taxon>
        <taxon>Danxiaibacter</taxon>
    </lineage>
</organism>
<feature type="domain" description="CusB-like beta-barrel" evidence="7">
    <location>
        <begin position="253"/>
        <end position="292"/>
    </location>
</feature>
<name>A0ABV3ZJ56_9BACT</name>
<dbReference type="Proteomes" id="UP001560573">
    <property type="component" value="Unassembled WGS sequence"/>
</dbReference>
<dbReference type="RefSeq" id="WP_369331294.1">
    <property type="nucleotide sequence ID" value="NZ_JAULBC010000007.1"/>
</dbReference>
<evidence type="ECO:0000259" key="7">
    <source>
        <dbReference type="Pfam" id="PF25954"/>
    </source>
</evidence>
<gene>
    <name evidence="8" type="ORF">QTN47_20435</name>
</gene>
<dbReference type="PROSITE" id="PS51257">
    <property type="entry name" value="PROKAR_LIPOPROTEIN"/>
    <property type="match status" value="1"/>
</dbReference>
<protein>
    <submittedName>
        <fullName evidence="8">HlyD family secretion protein</fullName>
    </submittedName>
</protein>
<feature type="domain" description="Multidrug resistance protein MdtA-like barrel-sandwich hybrid" evidence="6">
    <location>
        <begin position="54"/>
        <end position="243"/>
    </location>
</feature>
<evidence type="ECO:0000256" key="5">
    <source>
        <dbReference type="SAM" id="Phobius"/>
    </source>
</evidence>
<dbReference type="SUPFAM" id="SSF111369">
    <property type="entry name" value="HlyD-like secretion proteins"/>
    <property type="match status" value="2"/>
</dbReference>
<keyword evidence="9" id="KW-1185">Reference proteome</keyword>
<reference evidence="8 9" key="1">
    <citation type="submission" date="2023-07" db="EMBL/GenBank/DDBJ databases">
        <authorList>
            <person name="Lian W.-H."/>
        </authorList>
    </citation>
    <scope>NUCLEOTIDE SEQUENCE [LARGE SCALE GENOMIC DNA]</scope>
    <source>
        <strain evidence="8 9">SYSU DXS3180</strain>
    </source>
</reference>
<feature type="transmembrane region" description="Helical" evidence="5">
    <location>
        <begin position="12"/>
        <end position="34"/>
    </location>
</feature>
<dbReference type="EMBL" id="JAULBC010000007">
    <property type="protein sequence ID" value="MEX6689887.1"/>
    <property type="molecule type" value="Genomic_DNA"/>
</dbReference>
<proteinExistence type="predicted"/>
<evidence type="ECO:0000256" key="3">
    <source>
        <dbReference type="ARBA" id="ARBA00022989"/>
    </source>
</evidence>
<dbReference type="Pfam" id="PF25917">
    <property type="entry name" value="BSH_RND"/>
    <property type="match status" value="1"/>
</dbReference>
<comment type="subcellular location">
    <subcellularLocation>
        <location evidence="1">Membrane</location>
        <topology evidence="1">Single-pass membrane protein</topology>
    </subcellularLocation>
</comment>
<dbReference type="PANTHER" id="PTHR30386">
    <property type="entry name" value="MEMBRANE FUSION SUBUNIT OF EMRAB-TOLC MULTIDRUG EFFLUX PUMP"/>
    <property type="match status" value="1"/>
</dbReference>
<keyword evidence="2 5" id="KW-0812">Transmembrane</keyword>
<dbReference type="InterPro" id="IPR058792">
    <property type="entry name" value="Beta-barrel_RND_2"/>
</dbReference>
<evidence type="ECO:0000256" key="4">
    <source>
        <dbReference type="ARBA" id="ARBA00023136"/>
    </source>
</evidence>
<evidence type="ECO:0000313" key="9">
    <source>
        <dbReference type="Proteomes" id="UP001560573"/>
    </source>
</evidence>
<evidence type="ECO:0000259" key="6">
    <source>
        <dbReference type="Pfam" id="PF25917"/>
    </source>
</evidence>
<evidence type="ECO:0000256" key="1">
    <source>
        <dbReference type="ARBA" id="ARBA00004167"/>
    </source>
</evidence>
<accession>A0ABV3ZJ56</accession>
<keyword evidence="4 5" id="KW-0472">Membrane</keyword>
<evidence type="ECO:0000313" key="8">
    <source>
        <dbReference type="EMBL" id="MEX6689887.1"/>
    </source>
</evidence>
<dbReference type="Pfam" id="PF25954">
    <property type="entry name" value="Beta-barrel_RND_2"/>
    <property type="match status" value="1"/>
</dbReference>
<comment type="caution">
    <text evidence="8">The sequence shown here is derived from an EMBL/GenBank/DDBJ whole genome shotgun (WGS) entry which is preliminary data.</text>
</comment>
<evidence type="ECO:0000256" key="2">
    <source>
        <dbReference type="ARBA" id="ARBA00022692"/>
    </source>
</evidence>